<evidence type="ECO:0000313" key="2">
    <source>
        <dbReference type="Proteomes" id="UP001156881"/>
    </source>
</evidence>
<comment type="caution">
    <text evidence="1">The sequence shown here is derived from an EMBL/GenBank/DDBJ whole genome shotgun (WGS) entry which is preliminary data.</text>
</comment>
<name>A0ABQ6D751_9HYPH</name>
<dbReference type="RefSeq" id="WP_284211422.1">
    <property type="nucleotide sequence ID" value="NZ_BSPG01000011.1"/>
</dbReference>
<dbReference type="EMBL" id="BSPG01000011">
    <property type="protein sequence ID" value="GLS44425.1"/>
    <property type="molecule type" value="Genomic_DNA"/>
</dbReference>
<protein>
    <submittedName>
        <fullName evidence="1">Uncharacterized protein</fullName>
    </submittedName>
</protein>
<sequence>MTVDRSKEWWIAKARAEGDVDVSTGSTAAGTVMTTAHEPGRTAYEARFSGEKQGPRGTVDPWEMLPEQARVVWRRVEEACLSPVDNSENVPICPFCGSKRHDSEWLHDGNRMETSDLVDAMITVFLREPDKRETEIQPGPFPASYPRANLPKLRAKMHAALGTAIRNMPYLAAPTTLLEGGVDAA</sequence>
<reference evidence="2" key="1">
    <citation type="journal article" date="2019" name="Int. J. Syst. Evol. Microbiol.">
        <title>The Global Catalogue of Microorganisms (GCM) 10K type strain sequencing project: providing services to taxonomists for standard genome sequencing and annotation.</title>
        <authorList>
            <consortium name="The Broad Institute Genomics Platform"/>
            <consortium name="The Broad Institute Genome Sequencing Center for Infectious Disease"/>
            <person name="Wu L."/>
            <person name="Ma J."/>
        </authorList>
    </citation>
    <scope>NUCLEOTIDE SEQUENCE [LARGE SCALE GENOMIC DNA]</scope>
    <source>
        <strain evidence="2">NBRC 107710</strain>
    </source>
</reference>
<accession>A0ABQ6D751</accession>
<keyword evidence="2" id="KW-1185">Reference proteome</keyword>
<organism evidence="1 2">
    <name type="scientific">Methylobacterium brachythecii</name>
    <dbReference type="NCBI Taxonomy" id="1176177"/>
    <lineage>
        <taxon>Bacteria</taxon>
        <taxon>Pseudomonadati</taxon>
        <taxon>Pseudomonadota</taxon>
        <taxon>Alphaproteobacteria</taxon>
        <taxon>Hyphomicrobiales</taxon>
        <taxon>Methylobacteriaceae</taxon>
        <taxon>Methylobacterium</taxon>
    </lineage>
</organism>
<gene>
    <name evidence="1" type="ORF">GCM10007884_24130</name>
</gene>
<evidence type="ECO:0000313" key="1">
    <source>
        <dbReference type="EMBL" id="GLS44425.1"/>
    </source>
</evidence>
<dbReference type="Proteomes" id="UP001156881">
    <property type="component" value="Unassembled WGS sequence"/>
</dbReference>
<proteinExistence type="predicted"/>